<feature type="non-terminal residue" evidence="1">
    <location>
        <position position="1"/>
    </location>
</feature>
<evidence type="ECO:0000313" key="1">
    <source>
        <dbReference type="EMBL" id="GAI47471.1"/>
    </source>
</evidence>
<protein>
    <submittedName>
        <fullName evidence="1">Uncharacterized protein</fullName>
    </submittedName>
</protein>
<organism evidence="1">
    <name type="scientific">marine sediment metagenome</name>
    <dbReference type="NCBI Taxonomy" id="412755"/>
    <lineage>
        <taxon>unclassified sequences</taxon>
        <taxon>metagenomes</taxon>
        <taxon>ecological metagenomes</taxon>
    </lineage>
</organism>
<dbReference type="AlphaFoldDB" id="X1PY85"/>
<name>X1PY85_9ZZZZ</name>
<proteinExistence type="predicted"/>
<sequence length="33" mass="3768">ARRRAGEVKGILQHLGLSTAIRTQWNRSTFSTR</sequence>
<accession>X1PY85</accession>
<comment type="caution">
    <text evidence="1">The sequence shown here is derived from an EMBL/GenBank/DDBJ whole genome shotgun (WGS) entry which is preliminary data.</text>
</comment>
<dbReference type="EMBL" id="BARV01042356">
    <property type="protein sequence ID" value="GAI47471.1"/>
    <property type="molecule type" value="Genomic_DNA"/>
</dbReference>
<reference evidence="1" key="1">
    <citation type="journal article" date="2014" name="Front. Microbiol.">
        <title>High frequency of phylogenetically diverse reductive dehalogenase-homologous genes in deep subseafloor sedimentary metagenomes.</title>
        <authorList>
            <person name="Kawai M."/>
            <person name="Futagami T."/>
            <person name="Toyoda A."/>
            <person name="Takaki Y."/>
            <person name="Nishi S."/>
            <person name="Hori S."/>
            <person name="Arai W."/>
            <person name="Tsubouchi T."/>
            <person name="Morono Y."/>
            <person name="Uchiyama I."/>
            <person name="Ito T."/>
            <person name="Fujiyama A."/>
            <person name="Inagaki F."/>
            <person name="Takami H."/>
        </authorList>
    </citation>
    <scope>NUCLEOTIDE SEQUENCE</scope>
    <source>
        <strain evidence="1">Expedition CK06-06</strain>
    </source>
</reference>
<gene>
    <name evidence="1" type="ORF">S06H3_63733</name>
</gene>